<dbReference type="EMBL" id="LT630287">
    <property type="protein sequence ID" value="SFV39643.1"/>
    <property type="molecule type" value="Genomic_DNA"/>
</dbReference>
<feature type="transmembrane region" description="Helical" evidence="1">
    <location>
        <begin position="36"/>
        <end position="58"/>
    </location>
</feature>
<dbReference type="Proteomes" id="UP000190935">
    <property type="component" value="Chromosome I"/>
</dbReference>
<gene>
    <name evidence="2" type="ORF">IV43_GL001264</name>
    <name evidence="3" type="ORF">LAC1533_0223</name>
</gene>
<reference evidence="3" key="3">
    <citation type="submission" date="2016-11" db="EMBL/GenBank/DDBJ databases">
        <authorList>
            <person name="Jaros S."/>
            <person name="Januszkiewicz K."/>
            <person name="Wedrychowicz H."/>
        </authorList>
    </citation>
    <scope>NUCLEOTIDE SEQUENCE [LARGE SCALE GENOMIC DNA]</scope>
    <source>
        <strain evidence="3">ACA-DC 1533</strain>
    </source>
</reference>
<dbReference type="GeneID" id="95348325"/>
<dbReference type="RefSeq" id="WP_010495216.1">
    <property type="nucleotide sequence ID" value="NZ_JQBK01000033.1"/>
</dbReference>
<dbReference type="AlphaFoldDB" id="A0A0R2K3P2"/>
<accession>A0A0R2K3P2</accession>
<feature type="transmembrane region" description="Helical" evidence="1">
    <location>
        <begin position="140"/>
        <end position="158"/>
    </location>
</feature>
<keyword evidence="1" id="KW-1133">Transmembrane helix</keyword>
<proteinExistence type="predicted"/>
<dbReference type="PATRIC" id="fig|89059.3.peg.1363"/>
<keyword evidence="1" id="KW-0472">Membrane</keyword>
<feature type="transmembrane region" description="Helical" evidence="1">
    <location>
        <begin position="95"/>
        <end position="117"/>
    </location>
</feature>
<evidence type="ECO:0000313" key="3">
    <source>
        <dbReference type="EMBL" id="SFV39643.1"/>
    </source>
</evidence>
<feature type="transmembrane region" description="Helical" evidence="1">
    <location>
        <begin position="70"/>
        <end position="89"/>
    </location>
</feature>
<organism evidence="2 4">
    <name type="scientific">Ligilactobacillus acidipiscis</name>
    <dbReference type="NCBI Taxonomy" id="89059"/>
    <lineage>
        <taxon>Bacteria</taxon>
        <taxon>Bacillati</taxon>
        <taxon>Bacillota</taxon>
        <taxon>Bacilli</taxon>
        <taxon>Lactobacillales</taxon>
        <taxon>Lactobacillaceae</taxon>
        <taxon>Ligilactobacillus</taxon>
    </lineage>
</organism>
<feature type="transmembrane region" description="Helical" evidence="1">
    <location>
        <begin position="227"/>
        <end position="246"/>
    </location>
</feature>
<reference evidence="5" key="2">
    <citation type="submission" date="2016-11" db="EMBL/GenBank/DDBJ databases">
        <authorList>
            <person name="Papadimitriou K."/>
        </authorList>
    </citation>
    <scope>NUCLEOTIDE SEQUENCE [LARGE SCALE GENOMIC DNA]</scope>
    <source>
        <strain evidence="5">ACA-DC 1533</strain>
    </source>
</reference>
<evidence type="ECO:0000313" key="4">
    <source>
        <dbReference type="Proteomes" id="UP000051491"/>
    </source>
</evidence>
<feature type="transmembrane region" description="Helical" evidence="1">
    <location>
        <begin position="189"/>
        <end position="207"/>
    </location>
</feature>
<dbReference type="KEGG" id="laca:LAC1533_0223"/>
<evidence type="ECO:0000313" key="2">
    <source>
        <dbReference type="EMBL" id="KRN84238.1"/>
    </source>
</evidence>
<name>A0A0R2K3P2_9LACO</name>
<feature type="transmembrane region" description="Helical" evidence="1">
    <location>
        <begin position="164"/>
        <end position="182"/>
    </location>
</feature>
<protein>
    <submittedName>
        <fullName evidence="2">Uncharacterized protein</fullName>
    </submittedName>
</protein>
<reference evidence="2 4" key="1">
    <citation type="journal article" date="2015" name="Genome Announc.">
        <title>Expanding the biotechnology potential of lactobacilli through comparative genomics of 213 strains and associated genera.</title>
        <authorList>
            <person name="Sun Z."/>
            <person name="Harris H.M."/>
            <person name="McCann A."/>
            <person name="Guo C."/>
            <person name="Argimon S."/>
            <person name="Zhang W."/>
            <person name="Yang X."/>
            <person name="Jeffery I.B."/>
            <person name="Cooney J.C."/>
            <person name="Kagawa T.F."/>
            <person name="Liu W."/>
            <person name="Song Y."/>
            <person name="Salvetti E."/>
            <person name="Wrobel A."/>
            <person name="Rasinkangas P."/>
            <person name="Parkhill J."/>
            <person name="Rea M.C."/>
            <person name="O'Sullivan O."/>
            <person name="Ritari J."/>
            <person name="Douillard F.P."/>
            <person name="Paul Ross R."/>
            <person name="Yang R."/>
            <person name="Briner A.E."/>
            <person name="Felis G.E."/>
            <person name="de Vos W.M."/>
            <person name="Barrangou R."/>
            <person name="Klaenhammer T.R."/>
            <person name="Caufield P.W."/>
            <person name="Cui Y."/>
            <person name="Zhang H."/>
            <person name="O'Toole P.W."/>
        </authorList>
    </citation>
    <scope>NUCLEOTIDE SEQUENCE [LARGE SCALE GENOMIC DNA]</scope>
    <source>
        <strain evidence="2 4">DSM 15353</strain>
    </source>
</reference>
<keyword evidence="1" id="KW-0812">Transmembrane</keyword>
<evidence type="ECO:0000313" key="5">
    <source>
        <dbReference type="Proteomes" id="UP000190935"/>
    </source>
</evidence>
<dbReference type="Proteomes" id="UP000051491">
    <property type="component" value="Unassembled WGS sequence"/>
</dbReference>
<sequence>MWNFVNGIFATYHGTGYSLQDFVTAFDPANPNFIKVLLVAGLTFAIGFIEYIYSFILINREGSSPYNIMMHSYYFAIDSMGIFVFATASHAVGGLWVFTFASLAEVVWTLFEVYNLIKCVYVERQEIWGDITTKEAWQRVFGWVVVMIGTVNLFRIFMNDPAMFKWYIFTNILMGIMPGLYWEKRGTRIGASWGLAIVILIGTVNSFLPTNMWASVSPYFTFADNPWFYVIGVISIFFACRAFWVLKKLPPKPKTLSNGKKTIW</sequence>
<dbReference type="EMBL" id="JQBK01000033">
    <property type="protein sequence ID" value="KRN84238.1"/>
    <property type="molecule type" value="Genomic_DNA"/>
</dbReference>
<evidence type="ECO:0000256" key="1">
    <source>
        <dbReference type="SAM" id="Phobius"/>
    </source>
</evidence>
<dbReference type="OrthoDB" id="2329224at2"/>